<accession>A0A1H0P0G7</accession>
<evidence type="ECO:0008006" key="3">
    <source>
        <dbReference type="Google" id="ProtNLM"/>
    </source>
</evidence>
<dbReference type="EMBL" id="FNJN01000003">
    <property type="protein sequence ID" value="SDO98160.1"/>
    <property type="molecule type" value="Genomic_DNA"/>
</dbReference>
<organism evidence="1 2">
    <name type="scientific">Microbacterium testaceum (strain StLB037)</name>
    <dbReference type="NCBI Taxonomy" id="979556"/>
    <lineage>
        <taxon>Bacteria</taxon>
        <taxon>Bacillati</taxon>
        <taxon>Actinomycetota</taxon>
        <taxon>Actinomycetes</taxon>
        <taxon>Micrococcales</taxon>
        <taxon>Microbacteriaceae</taxon>
        <taxon>Microbacterium</taxon>
    </lineage>
</organism>
<reference evidence="1 2" key="1">
    <citation type="submission" date="2016-10" db="EMBL/GenBank/DDBJ databases">
        <authorList>
            <person name="de Groot N.N."/>
        </authorList>
    </citation>
    <scope>NUCLEOTIDE SEQUENCE [LARGE SCALE GENOMIC DNA]</scope>
    <source>
        <strain evidence="1 2">StLB037</strain>
    </source>
</reference>
<evidence type="ECO:0000313" key="1">
    <source>
        <dbReference type="EMBL" id="SDO98160.1"/>
    </source>
</evidence>
<evidence type="ECO:0000313" key="2">
    <source>
        <dbReference type="Proteomes" id="UP000186456"/>
    </source>
</evidence>
<name>A0A1H0P0G7_MICTS</name>
<gene>
    <name evidence="1" type="ORF">SAMN04487788_1653</name>
</gene>
<protein>
    <recommendedName>
        <fullName evidence="3">Excreted virulence factor EspC, type VII ESX diderm</fullName>
    </recommendedName>
</protein>
<sequence>MTAANQHIEIDGRLLKKQAALLQEAATVLEASVVKVRADLPGDAFGALNRGLVSPLATALATEARGLLSKAAALAERSAEGVQKAAELFATVEEQAVENFARADL</sequence>
<dbReference type="Proteomes" id="UP000186456">
    <property type="component" value="Unassembled WGS sequence"/>
</dbReference>
<dbReference type="AlphaFoldDB" id="A0A1H0P0G7"/>
<dbReference type="RefSeq" id="WP_074695034.1">
    <property type="nucleotide sequence ID" value="NZ_FNJN01000003.1"/>
</dbReference>
<proteinExistence type="predicted"/>